<proteinExistence type="predicted"/>
<sequence>MTEFTDYEEKLKHMQFYQHDRRATMFEKYIAMKICLKPFPKYPMKIRRYQKSVGIRHRLGIFKGIVGRVLKGKI</sequence>
<dbReference type="Proteomes" id="UP000260655">
    <property type="component" value="Unassembled WGS sequence"/>
</dbReference>
<gene>
    <name evidence="1" type="ORF">DXD67_04525</name>
</gene>
<name>A0A3E4GS63_9FIRM</name>
<dbReference type="EMBL" id="QSOV01000003">
    <property type="protein sequence ID" value="RGJ25016.1"/>
    <property type="molecule type" value="Genomic_DNA"/>
</dbReference>
<comment type="caution">
    <text evidence="1">The sequence shown here is derived from an EMBL/GenBank/DDBJ whole genome shotgun (WGS) entry which is preliminary data.</text>
</comment>
<organism evidence="1 2">
    <name type="scientific">Coprococcus comes</name>
    <dbReference type="NCBI Taxonomy" id="410072"/>
    <lineage>
        <taxon>Bacteria</taxon>
        <taxon>Bacillati</taxon>
        <taxon>Bacillota</taxon>
        <taxon>Clostridia</taxon>
        <taxon>Lachnospirales</taxon>
        <taxon>Lachnospiraceae</taxon>
        <taxon>Coprococcus</taxon>
    </lineage>
</organism>
<reference evidence="1 2" key="1">
    <citation type="submission" date="2018-08" db="EMBL/GenBank/DDBJ databases">
        <title>A genome reference for cultivated species of the human gut microbiota.</title>
        <authorList>
            <person name="Zou Y."/>
            <person name="Xue W."/>
            <person name="Luo G."/>
        </authorList>
    </citation>
    <scope>NUCLEOTIDE SEQUENCE [LARGE SCALE GENOMIC DNA]</scope>
    <source>
        <strain evidence="1 2">TM07-19</strain>
    </source>
</reference>
<evidence type="ECO:0000313" key="1">
    <source>
        <dbReference type="EMBL" id="RGJ25016.1"/>
    </source>
</evidence>
<dbReference type="RefSeq" id="WP_117556600.1">
    <property type="nucleotide sequence ID" value="NZ_QSOV01000003.1"/>
</dbReference>
<dbReference type="AlphaFoldDB" id="A0A3E4GS63"/>
<protein>
    <submittedName>
        <fullName evidence="1">Uncharacterized protein</fullName>
    </submittedName>
</protein>
<accession>A0A3E4GS63</accession>
<evidence type="ECO:0000313" key="2">
    <source>
        <dbReference type="Proteomes" id="UP000260655"/>
    </source>
</evidence>